<evidence type="ECO:0000256" key="1">
    <source>
        <dbReference type="ARBA" id="ARBA00003651"/>
    </source>
</evidence>
<reference evidence="16" key="1">
    <citation type="submission" date="2020-08" db="EMBL/GenBank/DDBJ databases">
        <title>Chromosome-level assembly of Southern catfish (Silurus meridionalis) provides insights into visual adaptation to the nocturnal and benthic lifestyles.</title>
        <authorList>
            <person name="Zhang Y."/>
            <person name="Wang D."/>
            <person name="Peng Z."/>
        </authorList>
    </citation>
    <scope>NUCLEOTIDE SEQUENCE</scope>
    <source>
        <strain evidence="16">SWU-2019-XX</strain>
        <tissue evidence="16">Muscle</tissue>
    </source>
</reference>
<feature type="domain" description="Sushi" evidence="15">
    <location>
        <begin position="207"/>
        <end position="266"/>
    </location>
</feature>
<evidence type="ECO:0000256" key="8">
    <source>
        <dbReference type="ARBA" id="ARBA00022737"/>
    </source>
</evidence>
<evidence type="ECO:0000256" key="14">
    <source>
        <dbReference type="SAM" id="SignalP"/>
    </source>
</evidence>
<keyword evidence="5 13" id="KW-0768">Sushi</keyword>
<dbReference type="PANTHER" id="PTHR19325">
    <property type="entry name" value="COMPLEMENT COMPONENT-RELATED SUSHI DOMAIN-CONTAINING"/>
    <property type="match status" value="1"/>
</dbReference>
<evidence type="ECO:0000256" key="7">
    <source>
        <dbReference type="ARBA" id="ARBA00022729"/>
    </source>
</evidence>
<keyword evidence="4" id="KW-0964">Secreted</keyword>
<keyword evidence="10" id="KW-0325">Glycoprotein</keyword>
<evidence type="ECO:0000256" key="3">
    <source>
        <dbReference type="ARBA" id="ARBA00020104"/>
    </source>
</evidence>
<keyword evidence="17" id="KW-1185">Reference proteome</keyword>
<dbReference type="SMART" id="SM00032">
    <property type="entry name" value="CCP"/>
    <property type="match status" value="4"/>
</dbReference>
<evidence type="ECO:0000256" key="11">
    <source>
        <dbReference type="ARBA" id="ARBA00029855"/>
    </source>
</evidence>
<dbReference type="EMBL" id="JABFDY010000001">
    <property type="protein sequence ID" value="KAF7711231.1"/>
    <property type="molecule type" value="Genomic_DNA"/>
</dbReference>
<feature type="domain" description="Sushi" evidence="15">
    <location>
        <begin position="144"/>
        <end position="206"/>
    </location>
</feature>
<keyword evidence="9 13" id="KW-1015">Disulfide bond</keyword>
<evidence type="ECO:0000256" key="5">
    <source>
        <dbReference type="ARBA" id="ARBA00022659"/>
    </source>
</evidence>
<organism evidence="16 17">
    <name type="scientific">Silurus meridionalis</name>
    <name type="common">Southern catfish</name>
    <name type="synonym">Silurus soldatovi meridionalis</name>
    <dbReference type="NCBI Taxonomy" id="175797"/>
    <lineage>
        <taxon>Eukaryota</taxon>
        <taxon>Metazoa</taxon>
        <taxon>Chordata</taxon>
        <taxon>Craniata</taxon>
        <taxon>Vertebrata</taxon>
        <taxon>Euteleostomi</taxon>
        <taxon>Actinopterygii</taxon>
        <taxon>Neopterygii</taxon>
        <taxon>Teleostei</taxon>
        <taxon>Ostariophysi</taxon>
        <taxon>Siluriformes</taxon>
        <taxon>Siluridae</taxon>
        <taxon>Silurus</taxon>
    </lineage>
</organism>
<dbReference type="Pfam" id="PF09014">
    <property type="entry name" value="Sushi_2"/>
    <property type="match status" value="1"/>
</dbReference>
<dbReference type="PROSITE" id="PS50923">
    <property type="entry name" value="SUSHI"/>
    <property type="match status" value="4"/>
</dbReference>
<dbReference type="Pfam" id="PF00084">
    <property type="entry name" value="Sushi"/>
    <property type="match status" value="4"/>
</dbReference>
<evidence type="ECO:0000259" key="15">
    <source>
        <dbReference type="PROSITE" id="PS50923"/>
    </source>
</evidence>
<feature type="signal peptide" evidence="14">
    <location>
        <begin position="1"/>
        <end position="23"/>
    </location>
</feature>
<dbReference type="InterPro" id="IPR000436">
    <property type="entry name" value="Sushi_SCR_CCP_dom"/>
</dbReference>
<dbReference type="GO" id="GO:0005576">
    <property type="term" value="C:extracellular region"/>
    <property type="evidence" value="ECO:0007669"/>
    <property type="project" value="UniProtKB-SubCell"/>
</dbReference>
<evidence type="ECO:0000256" key="12">
    <source>
        <dbReference type="ARBA" id="ARBA00033414"/>
    </source>
</evidence>
<gene>
    <name evidence="16" type="ORF">HF521_000242</name>
</gene>
<dbReference type="InterPro" id="IPR050350">
    <property type="entry name" value="Compl-Cell_Adhes-Reg"/>
</dbReference>
<evidence type="ECO:0000313" key="17">
    <source>
        <dbReference type="Proteomes" id="UP000606274"/>
    </source>
</evidence>
<feature type="domain" description="Sushi" evidence="15">
    <location>
        <begin position="25"/>
        <end position="85"/>
    </location>
</feature>
<dbReference type="GO" id="GO:0008201">
    <property type="term" value="F:heparin binding"/>
    <property type="evidence" value="ECO:0007669"/>
    <property type="project" value="UniProtKB-KW"/>
</dbReference>
<feature type="disulfide bond" evidence="13">
    <location>
        <begin position="27"/>
        <end position="70"/>
    </location>
</feature>
<evidence type="ECO:0000256" key="13">
    <source>
        <dbReference type="PROSITE-ProRule" id="PRU00302"/>
    </source>
</evidence>
<name>A0A8T0BV84_SILME</name>
<feature type="chain" id="PRO_5035910288" description="Beta-2-glycoprotein 1" evidence="14">
    <location>
        <begin position="24"/>
        <end position="351"/>
    </location>
</feature>
<dbReference type="PANTHER" id="PTHR19325:SF549">
    <property type="entry name" value="BETA-2-GLYCOPROTEIN 1"/>
    <property type="match status" value="1"/>
</dbReference>
<dbReference type="SUPFAM" id="SSF57535">
    <property type="entry name" value="Complement control module/SCR domain"/>
    <property type="match status" value="5"/>
</dbReference>
<evidence type="ECO:0000256" key="9">
    <source>
        <dbReference type="ARBA" id="ARBA00023157"/>
    </source>
</evidence>
<evidence type="ECO:0000313" key="16">
    <source>
        <dbReference type="EMBL" id="KAF7711231.1"/>
    </source>
</evidence>
<dbReference type="InterPro" id="IPR035976">
    <property type="entry name" value="Sushi/SCR/CCP_sf"/>
</dbReference>
<feature type="disulfide bond" evidence="13">
    <location>
        <begin position="114"/>
        <end position="141"/>
    </location>
</feature>
<evidence type="ECO:0000256" key="10">
    <source>
        <dbReference type="ARBA" id="ARBA00023180"/>
    </source>
</evidence>
<comment type="caution">
    <text evidence="13">Lacks conserved residue(s) required for the propagation of feature annotation.</text>
</comment>
<feature type="domain" description="Sushi" evidence="15">
    <location>
        <begin position="86"/>
        <end position="143"/>
    </location>
</feature>
<feature type="disulfide bond" evidence="13">
    <location>
        <begin position="209"/>
        <end position="252"/>
    </location>
</feature>
<comment type="caution">
    <text evidence="16">The sequence shown here is derived from an EMBL/GenBank/DDBJ whole genome shotgun (WGS) entry which is preliminary data.</text>
</comment>
<keyword evidence="8" id="KW-0677">Repeat</keyword>
<sequence>MRPAFQWLLLLICQACLLNPATTENVCPRPLPEDNTELIGGQLFFEPGTEVTLSCSQGYSHSGGSRKITCKKNGEWTERFLQCSPKRCSVPESPQNGKAEFDKIVYKSVITFNCNNGYNLVGANSSTCLHTGQWSKPTPQCEPVLCGLPDIPPNAKIVYDKQFKGYTVPFGFGGKYECFPPMAAIGEQRAMCTEDGTWTDPPECILVTCPEPSGIDNGFLSFAESRKYGYKEKVKYGCTHPYILDGLAEVECQETGSWSKIPTCKAPCTVGIERGRIVYRGSKMWIADFKPNQVTHSEQVTVYCLDQEKDCGYPVNMRCDNGEMPIPACYTEPDAYSIRPGTFPSEIKQCS</sequence>
<keyword evidence="6" id="KW-0358">Heparin-binding</keyword>
<accession>A0A8T0BV84</accession>
<dbReference type="Gene3D" id="2.10.70.10">
    <property type="entry name" value="Complement Module, domain 1"/>
    <property type="match status" value="5"/>
</dbReference>
<protein>
    <recommendedName>
        <fullName evidence="3">Beta-2-glycoprotein 1</fullName>
    </recommendedName>
    <alternativeName>
        <fullName evidence="11">Apolipoprotein H</fullName>
    </alternativeName>
    <alternativeName>
        <fullName evidence="12">Beta-2-glycoprotein I</fullName>
    </alternativeName>
</protein>
<evidence type="ECO:0000256" key="4">
    <source>
        <dbReference type="ARBA" id="ARBA00022525"/>
    </source>
</evidence>
<dbReference type="InterPro" id="IPR015104">
    <property type="entry name" value="Sushi_2"/>
</dbReference>
<comment type="subcellular location">
    <subcellularLocation>
        <location evidence="2">Secreted</location>
    </subcellularLocation>
</comment>
<dbReference type="AlphaFoldDB" id="A0A8T0BV84"/>
<dbReference type="OrthoDB" id="6103690at2759"/>
<keyword evidence="7 14" id="KW-0732">Signal</keyword>
<dbReference type="CDD" id="cd00033">
    <property type="entry name" value="CCP"/>
    <property type="match status" value="4"/>
</dbReference>
<dbReference type="Proteomes" id="UP000606274">
    <property type="component" value="Unassembled WGS sequence"/>
</dbReference>
<evidence type="ECO:0000256" key="2">
    <source>
        <dbReference type="ARBA" id="ARBA00004613"/>
    </source>
</evidence>
<evidence type="ECO:0000256" key="6">
    <source>
        <dbReference type="ARBA" id="ARBA00022674"/>
    </source>
</evidence>
<proteinExistence type="predicted"/>
<comment type="function">
    <text evidence="1">Binds to various kinds of negatively charged substances such as heparin, phospholipids, and dextran sulfate. May prevent activation of the intrinsic blood coagulation cascade by binding to phospholipids on the surface of damaged cells.</text>
</comment>